<accession>A0ABW5K022</accession>
<proteinExistence type="predicted"/>
<feature type="non-terminal residue" evidence="1">
    <location>
        <position position="1"/>
    </location>
</feature>
<dbReference type="RefSeq" id="WP_379900333.1">
    <property type="nucleotide sequence ID" value="NZ_JBHULM010000001.1"/>
</dbReference>
<reference evidence="2" key="1">
    <citation type="journal article" date="2019" name="Int. J. Syst. Evol. Microbiol.">
        <title>The Global Catalogue of Microorganisms (GCM) 10K type strain sequencing project: providing services to taxonomists for standard genome sequencing and annotation.</title>
        <authorList>
            <consortium name="The Broad Institute Genomics Platform"/>
            <consortium name="The Broad Institute Genome Sequencing Center for Infectious Disease"/>
            <person name="Wu L."/>
            <person name="Ma J."/>
        </authorList>
    </citation>
    <scope>NUCLEOTIDE SEQUENCE [LARGE SCALE GENOMIC DNA]</scope>
    <source>
        <strain evidence="2">KCTC 42808</strain>
    </source>
</reference>
<evidence type="ECO:0000313" key="1">
    <source>
        <dbReference type="EMBL" id="MFD2541045.1"/>
    </source>
</evidence>
<dbReference type="Proteomes" id="UP001597467">
    <property type="component" value="Unassembled WGS sequence"/>
</dbReference>
<sequence>CDTDAVFDVTSDYAFTNLASTCGAGGTLTVTYTVSDDCDNETVLTATLTLEDSIGPDLTACTVVDETIECNGTDNETIANDWNAANILALQSCGTDACDTDAVFDVTSDYAFTNLASTCGAGGTLTVTYTVSDDCDNETVLTATLTLEDSIGPDLTVCTEVIDETIECNGTDNEAIADAWNANNIANLETCPGDDCDADATYTVTSDYAFANLASTCGLGGTITVNYTVADDCGNASTITVTLTLEDTTPPDLTICSEVIDETIECNGTDNEAIADAWNAANIANLETCPGDDCDADATYTVTSDYSFDNLVSTCGLGGTITVNYTVADDCGNASTITVTLALEDTTPPDLTICSEVIDETIECNGTDNEAIADTWNAANIANLEICPGDDCDADVTYTVTSDYSFDNLVSTCGLAGTITVNYIISDDCGNEATIATTLTIEDTIAPELTACDVLDEIIECNGENNETLANEWNTNNIIALEDCVVDSCDNDFTGQITSDFDFANLVATCGLAGTIDVVYTITDDCGNSTTINATLTLEDTTPPDLTNCDVTDQTLSCDGENNEAIADQWNAENIAALEACAADGCDTDFTGQVTSDYDFNNLSSAPGLGGMLDVEYIITDDCGNETSVYAMLTLQNNSVTATNTTLCNTDEFEAQIFDLFDLLSGYYDDSGTWEVISGNAQIIDGHYFDPLSITLEGENVGEFIEFSYTENDSACPTYVEATIEVHNRCFVLNCGEDDVEISNAVTPNGDQYNEFFEVSGVELCGYVIDVKIFNRWGALIYESHDYQNNWAGTAHKNAVGGSNTVPDGTYYYIVTLKNSGIDPINGYIYVGTK</sequence>
<evidence type="ECO:0000313" key="2">
    <source>
        <dbReference type="Proteomes" id="UP001597467"/>
    </source>
</evidence>
<keyword evidence="2" id="KW-1185">Reference proteome</keyword>
<organism evidence="1 2">
    <name type="scientific">Lacinutrix gracilariae</name>
    <dbReference type="NCBI Taxonomy" id="1747198"/>
    <lineage>
        <taxon>Bacteria</taxon>
        <taxon>Pseudomonadati</taxon>
        <taxon>Bacteroidota</taxon>
        <taxon>Flavobacteriia</taxon>
        <taxon>Flavobacteriales</taxon>
        <taxon>Flavobacteriaceae</taxon>
        <taxon>Lacinutrix</taxon>
    </lineage>
</organism>
<dbReference type="InterPro" id="IPR026341">
    <property type="entry name" value="T9SS_type_B"/>
</dbReference>
<dbReference type="EMBL" id="JBHULM010000001">
    <property type="protein sequence ID" value="MFD2541045.1"/>
    <property type="molecule type" value="Genomic_DNA"/>
</dbReference>
<dbReference type="Pfam" id="PF13585">
    <property type="entry name" value="CHU_C"/>
    <property type="match status" value="1"/>
</dbReference>
<protein>
    <submittedName>
        <fullName evidence="1">Gliding motility-associated C-terminal domain-containing protein</fullName>
    </submittedName>
</protein>
<comment type="caution">
    <text evidence="1">The sequence shown here is derived from an EMBL/GenBank/DDBJ whole genome shotgun (WGS) entry which is preliminary data.</text>
</comment>
<name>A0ABW5K022_9FLAO</name>
<dbReference type="NCBIfam" id="TIGR04131">
    <property type="entry name" value="Bac_Flav_CTERM"/>
    <property type="match status" value="1"/>
</dbReference>
<gene>
    <name evidence="1" type="ORF">ACFSSB_01830</name>
</gene>